<feature type="domain" description="L,D-TPase catalytic" evidence="2">
    <location>
        <begin position="54"/>
        <end position="200"/>
    </location>
</feature>
<gene>
    <name evidence="3" type="ORF">CFH83_07190</name>
</gene>
<keyword evidence="1" id="KW-0732">Signal</keyword>
<evidence type="ECO:0000313" key="3">
    <source>
        <dbReference type="EMBL" id="DAB38201.1"/>
    </source>
</evidence>
<dbReference type="Pfam" id="PF03734">
    <property type="entry name" value="YkuD"/>
    <property type="match status" value="1"/>
</dbReference>
<dbReference type="InterPro" id="IPR005490">
    <property type="entry name" value="LD_TPept_cat_dom"/>
</dbReference>
<organism evidence="3 4">
    <name type="scientific">Sulfuricurvum kujiense</name>
    <dbReference type="NCBI Taxonomy" id="148813"/>
    <lineage>
        <taxon>Bacteria</taxon>
        <taxon>Pseudomonadati</taxon>
        <taxon>Campylobacterota</taxon>
        <taxon>Epsilonproteobacteria</taxon>
        <taxon>Campylobacterales</taxon>
        <taxon>Sulfurimonadaceae</taxon>
        <taxon>Sulfuricurvum</taxon>
    </lineage>
</organism>
<dbReference type="PANTHER" id="PTHR38589">
    <property type="entry name" value="BLR0621 PROTEIN"/>
    <property type="match status" value="1"/>
</dbReference>
<dbReference type="Proteomes" id="UP000228859">
    <property type="component" value="Unassembled WGS sequence"/>
</dbReference>
<name>A0A2D3WA58_9BACT</name>
<proteinExistence type="predicted"/>
<feature type="signal peptide" evidence="1">
    <location>
        <begin position="1"/>
        <end position="19"/>
    </location>
</feature>
<feature type="chain" id="PRO_5013575330" description="L,D-TPase catalytic domain-containing protein" evidence="1">
    <location>
        <begin position="20"/>
        <end position="226"/>
    </location>
</feature>
<evidence type="ECO:0000256" key="1">
    <source>
        <dbReference type="SAM" id="SignalP"/>
    </source>
</evidence>
<dbReference type="AlphaFoldDB" id="A0A2D3WA58"/>
<comment type="caution">
    <text evidence="3">The sequence shown here is derived from an EMBL/GenBank/DDBJ whole genome shotgun (WGS) entry which is preliminary data.</text>
</comment>
<sequence length="226" mass="25536">MLKITLPLFLSSTLSIAFASQQLVVVLSPELNATKGSMQRYERHDQWVKIGDKVPVTLGRSGLGYSAFKEPLKNEGDGRSPAGVFPITSTFGYDQNTTFKLPYWHADENLYCVDDINDSRYNKILRIYEKSSLPLSYEIMRRPDGVYRYGAVIGYNDSGVKGRGSCIFIHLNQSDKRPTSGCTAMDEAPLIEFLNWLDPVKKPQILQIMKSECGKYREEFPGIDCE</sequence>
<dbReference type="EMBL" id="DLUI01000102">
    <property type="protein sequence ID" value="DAB38201.1"/>
    <property type="molecule type" value="Genomic_DNA"/>
</dbReference>
<accession>A0A2D3WA58</accession>
<dbReference type="RefSeq" id="WP_294895238.1">
    <property type="nucleotide sequence ID" value="NZ_DLUI01000102.1"/>
</dbReference>
<evidence type="ECO:0000259" key="2">
    <source>
        <dbReference type="Pfam" id="PF03734"/>
    </source>
</evidence>
<reference evidence="3 4" key="1">
    <citation type="journal article" date="2017" name="Front. Microbiol.">
        <title>Comparative Genomic Analysis of the Class Epsilonproteobacteria and Proposed Reclassification to Epsilonbacteraeota (phyl. nov.).</title>
        <authorList>
            <person name="Waite D.W."/>
            <person name="Vanwonterghem I."/>
            <person name="Rinke C."/>
            <person name="Parks D.H."/>
            <person name="Zhang Y."/>
            <person name="Takai K."/>
            <person name="Sievert S.M."/>
            <person name="Simon J."/>
            <person name="Campbell B.J."/>
            <person name="Hanson T.E."/>
            <person name="Woyke T."/>
            <person name="Klotz M.G."/>
            <person name="Hugenholtz P."/>
        </authorList>
    </citation>
    <scope>NUCLEOTIDE SEQUENCE [LARGE SCALE GENOMIC DNA]</scope>
    <source>
        <strain evidence="3">UBA12443</strain>
    </source>
</reference>
<protein>
    <recommendedName>
        <fullName evidence="2">L,D-TPase catalytic domain-containing protein</fullName>
    </recommendedName>
</protein>
<evidence type="ECO:0000313" key="4">
    <source>
        <dbReference type="Proteomes" id="UP000228859"/>
    </source>
</evidence>
<dbReference type="PANTHER" id="PTHR38589:SF1">
    <property type="entry name" value="BLR0621 PROTEIN"/>
    <property type="match status" value="1"/>
</dbReference>
<dbReference type="GO" id="GO:0016740">
    <property type="term" value="F:transferase activity"/>
    <property type="evidence" value="ECO:0007669"/>
    <property type="project" value="InterPro"/>
</dbReference>